<evidence type="ECO:0000313" key="3">
    <source>
        <dbReference type="Proteomes" id="UP000238823"/>
    </source>
</evidence>
<reference evidence="2 3" key="1">
    <citation type="submission" date="2018-03" db="EMBL/GenBank/DDBJ databases">
        <title>Draft Genome Sequences of the Obligatory Marine Myxobacteria Enhygromyxa salina SWB007.</title>
        <authorList>
            <person name="Poehlein A."/>
            <person name="Moghaddam J.A."/>
            <person name="Harms H."/>
            <person name="Alanjari M."/>
            <person name="Koenig G.M."/>
            <person name="Daniel R."/>
            <person name="Schaeberle T.F."/>
        </authorList>
    </citation>
    <scope>NUCLEOTIDE SEQUENCE [LARGE SCALE GENOMIC DNA]</scope>
    <source>
        <strain evidence="2 3">SWB007</strain>
    </source>
</reference>
<evidence type="ECO:0000256" key="1">
    <source>
        <dbReference type="SAM" id="Phobius"/>
    </source>
</evidence>
<organism evidence="2 3">
    <name type="scientific">Enhygromyxa salina</name>
    <dbReference type="NCBI Taxonomy" id="215803"/>
    <lineage>
        <taxon>Bacteria</taxon>
        <taxon>Pseudomonadati</taxon>
        <taxon>Myxococcota</taxon>
        <taxon>Polyangia</taxon>
        <taxon>Nannocystales</taxon>
        <taxon>Nannocystaceae</taxon>
        <taxon>Enhygromyxa</taxon>
    </lineage>
</organism>
<protein>
    <submittedName>
        <fullName evidence="2">Uncharacterized protein</fullName>
    </submittedName>
</protein>
<dbReference type="AlphaFoldDB" id="A0A2S9YYS9"/>
<evidence type="ECO:0000313" key="2">
    <source>
        <dbReference type="EMBL" id="PRQ10248.1"/>
    </source>
</evidence>
<name>A0A2S9YYS9_9BACT</name>
<dbReference type="Proteomes" id="UP000238823">
    <property type="component" value="Unassembled WGS sequence"/>
</dbReference>
<dbReference type="EMBL" id="PVNL01000001">
    <property type="protein sequence ID" value="PRQ10248.1"/>
    <property type="molecule type" value="Genomic_DNA"/>
</dbReference>
<keyword evidence="1" id="KW-0472">Membrane</keyword>
<sequence>MAREPDAVQLSGKEKIVGSLLLLAIIIPALFFSFGPELRRQNEREDLLASGQDATATIVSLRDNGNSFNDKPEVEVRLIVHPSGDASEDFQVDITQVMGPVDLANYRVGVEVSVKFDPADRQKLTIVAVVPPTAAGSPAAPTEAAPAEQSN</sequence>
<feature type="transmembrane region" description="Helical" evidence="1">
    <location>
        <begin position="16"/>
        <end position="34"/>
    </location>
</feature>
<gene>
    <name evidence="2" type="ORF">ENSA7_00570</name>
</gene>
<dbReference type="RefSeq" id="WP_146157155.1">
    <property type="nucleotide sequence ID" value="NZ_PVNL01000001.1"/>
</dbReference>
<keyword evidence="1" id="KW-0812">Transmembrane</keyword>
<keyword evidence="1" id="KW-1133">Transmembrane helix</keyword>
<proteinExistence type="predicted"/>
<accession>A0A2S9YYS9</accession>
<comment type="caution">
    <text evidence="2">The sequence shown here is derived from an EMBL/GenBank/DDBJ whole genome shotgun (WGS) entry which is preliminary data.</text>
</comment>